<dbReference type="AlphaFoldDB" id="A0A4R1B4D8"/>
<feature type="signal peptide" evidence="1">
    <location>
        <begin position="1"/>
        <end position="28"/>
    </location>
</feature>
<name>A0A4R1B4D8_9PROT</name>
<comment type="caution">
    <text evidence="2">The sequence shown here is derived from an EMBL/GenBank/DDBJ whole genome shotgun (WGS) entry which is preliminary data.</text>
</comment>
<dbReference type="EMBL" id="SJZB01000043">
    <property type="protein sequence ID" value="TCJ12330.1"/>
    <property type="molecule type" value="Genomic_DNA"/>
</dbReference>
<evidence type="ECO:0000256" key="1">
    <source>
        <dbReference type="SAM" id="SignalP"/>
    </source>
</evidence>
<reference evidence="2 3" key="1">
    <citation type="submission" date="2019-03" db="EMBL/GenBank/DDBJ databases">
        <title>Genome sequence of Thiobacillaceae bacterium LSR1, a sulfur-oxidizing bacterium isolated from freshwater sediment.</title>
        <authorList>
            <person name="Li S."/>
        </authorList>
    </citation>
    <scope>NUCLEOTIDE SEQUENCE [LARGE SCALE GENOMIC DNA]</scope>
    <source>
        <strain evidence="2 3">LSR1</strain>
    </source>
</reference>
<keyword evidence="3" id="KW-1185">Reference proteome</keyword>
<dbReference type="RefSeq" id="WP_131448048.1">
    <property type="nucleotide sequence ID" value="NZ_SJZB01000043.1"/>
</dbReference>
<accession>A0A4R1B4D8</accession>
<keyword evidence="1" id="KW-0732">Signal</keyword>
<dbReference type="Proteomes" id="UP000295443">
    <property type="component" value="Unassembled WGS sequence"/>
</dbReference>
<evidence type="ECO:0000313" key="2">
    <source>
        <dbReference type="EMBL" id="TCJ12330.1"/>
    </source>
</evidence>
<feature type="chain" id="PRO_5020195056" evidence="1">
    <location>
        <begin position="29"/>
        <end position="97"/>
    </location>
</feature>
<proteinExistence type="predicted"/>
<organism evidence="2 3">
    <name type="scientific">Parasulfuritortus cantonensis</name>
    <dbReference type="NCBI Taxonomy" id="2528202"/>
    <lineage>
        <taxon>Bacteria</taxon>
        <taxon>Pseudomonadati</taxon>
        <taxon>Pseudomonadota</taxon>
        <taxon>Betaproteobacteria</taxon>
        <taxon>Nitrosomonadales</taxon>
        <taxon>Thiobacillaceae</taxon>
        <taxon>Parasulfuritortus</taxon>
    </lineage>
</organism>
<evidence type="ECO:0000313" key="3">
    <source>
        <dbReference type="Proteomes" id="UP000295443"/>
    </source>
</evidence>
<sequence length="97" mass="10516">MRRKVKRRLFMMSMAVAAGAAAPAVAKAGGKADGALRGYVPAGQEAYIALLPHLAEAHLAAPGWRLEMLPAEPKYAFEQDTRPRQDTRVGLALRLTF</sequence>
<protein>
    <submittedName>
        <fullName evidence="2">Uncharacterized protein</fullName>
    </submittedName>
</protein>
<dbReference type="PROSITE" id="PS51318">
    <property type="entry name" value="TAT"/>
    <property type="match status" value="1"/>
</dbReference>
<dbReference type="InterPro" id="IPR006311">
    <property type="entry name" value="TAT_signal"/>
</dbReference>
<gene>
    <name evidence="2" type="ORF">EZJ19_12395</name>
</gene>